<reference evidence="3" key="1">
    <citation type="submission" date="2021-04" db="EMBL/GenBank/DDBJ databases">
        <title>Sequencing of actinobacteria type strains.</title>
        <authorList>
            <person name="Nguyen G.-S."/>
            <person name="Wentzel A."/>
        </authorList>
    </citation>
    <scope>NUCLEOTIDE SEQUENCE</scope>
    <source>
        <strain evidence="3">DSM 42095</strain>
    </source>
</reference>
<evidence type="ECO:0000256" key="1">
    <source>
        <dbReference type="SAM" id="MobiDB-lite"/>
    </source>
</evidence>
<organism evidence="3 4">
    <name type="scientific">Streptomyces daliensis</name>
    <dbReference type="NCBI Taxonomy" id="299421"/>
    <lineage>
        <taxon>Bacteria</taxon>
        <taxon>Bacillati</taxon>
        <taxon>Actinomycetota</taxon>
        <taxon>Actinomycetes</taxon>
        <taxon>Kitasatosporales</taxon>
        <taxon>Streptomycetaceae</taxon>
        <taxon>Streptomyces</taxon>
    </lineage>
</organism>
<accession>A0A8T4IV74</accession>
<evidence type="ECO:0000313" key="4">
    <source>
        <dbReference type="Proteomes" id="UP000675554"/>
    </source>
</evidence>
<comment type="caution">
    <text evidence="3">The sequence shown here is derived from an EMBL/GenBank/DDBJ whole genome shotgun (WGS) entry which is preliminary data.</text>
</comment>
<name>A0A8T4IV74_9ACTN</name>
<evidence type="ECO:0000313" key="3">
    <source>
        <dbReference type="EMBL" id="MBR7675062.1"/>
    </source>
</evidence>
<feature type="chain" id="PRO_5035904306" description="ATP-binding protein" evidence="2">
    <location>
        <begin position="26"/>
        <end position="107"/>
    </location>
</feature>
<feature type="signal peptide" evidence="2">
    <location>
        <begin position="1"/>
        <end position="25"/>
    </location>
</feature>
<dbReference type="AlphaFoldDB" id="A0A8T4IV74"/>
<protein>
    <recommendedName>
        <fullName evidence="5">ATP-binding protein</fullName>
    </recommendedName>
</protein>
<feature type="region of interest" description="Disordered" evidence="1">
    <location>
        <begin position="23"/>
        <end position="107"/>
    </location>
</feature>
<feature type="compositionally biased region" description="Low complexity" evidence="1">
    <location>
        <begin position="90"/>
        <end position="107"/>
    </location>
</feature>
<dbReference type="Proteomes" id="UP000675554">
    <property type="component" value="Unassembled WGS sequence"/>
</dbReference>
<keyword evidence="4" id="KW-1185">Reference proteome</keyword>
<evidence type="ECO:0000256" key="2">
    <source>
        <dbReference type="SAM" id="SignalP"/>
    </source>
</evidence>
<dbReference type="EMBL" id="JAGSMN010000424">
    <property type="protein sequence ID" value="MBR7675062.1"/>
    <property type="molecule type" value="Genomic_DNA"/>
</dbReference>
<keyword evidence="2" id="KW-0732">Signal</keyword>
<proteinExistence type="predicted"/>
<evidence type="ECO:0008006" key="5">
    <source>
        <dbReference type="Google" id="ProtNLM"/>
    </source>
</evidence>
<sequence length="107" mass="10146">MKHAKTAAVVAGSMMALGAAAPAFAGDSAPTGPQFSLNGGISDALSKPGPQVDNVVGTVEGATKGATKGATEGAAKGAPKGTAKGEKKTLLSSNSDDNLLGGLPLGG</sequence>
<gene>
    <name evidence="3" type="ORF">KDA82_18945</name>
</gene>
<feature type="compositionally biased region" description="Low complexity" evidence="1">
    <location>
        <begin position="55"/>
        <end position="82"/>
    </location>
</feature>